<dbReference type="Proteomes" id="UP000092443">
    <property type="component" value="Unplaced"/>
</dbReference>
<evidence type="ECO:0000256" key="9">
    <source>
        <dbReference type="ARBA" id="ARBA00057221"/>
    </source>
</evidence>
<evidence type="ECO:0000259" key="12">
    <source>
        <dbReference type="PROSITE" id="PS50240"/>
    </source>
</evidence>
<comment type="similarity">
    <text evidence="8 11">Belongs to the peptidase S1 family. CLIP subfamily.</text>
</comment>
<name>A0A8U0WJQ2_9MUSC</name>
<feature type="chain" id="PRO_5044521770" description="CLIP domain-containing serine protease" evidence="11">
    <location>
        <begin position="26"/>
        <end position="442"/>
    </location>
</feature>
<keyword evidence="2 11" id="KW-0732">Signal</keyword>
<dbReference type="SMART" id="SM00020">
    <property type="entry name" value="Tryp_SPc"/>
    <property type="match status" value="1"/>
</dbReference>
<evidence type="ECO:0000256" key="5">
    <source>
        <dbReference type="ARBA" id="ARBA00022837"/>
    </source>
</evidence>
<dbReference type="InterPro" id="IPR033116">
    <property type="entry name" value="TRYPSIN_SER"/>
</dbReference>
<dbReference type="CDD" id="cd00190">
    <property type="entry name" value="Tryp_SPc"/>
    <property type="match status" value="1"/>
</dbReference>
<dbReference type="InterPro" id="IPR001314">
    <property type="entry name" value="Peptidase_S1A"/>
</dbReference>
<keyword evidence="7" id="KW-1015">Disulfide bond</keyword>
<dbReference type="KEGG" id="gfs:119634734"/>
<dbReference type="GO" id="GO:0016853">
    <property type="term" value="F:isomerase activity"/>
    <property type="evidence" value="ECO:0007669"/>
    <property type="project" value="UniProtKB-KW"/>
</dbReference>
<evidence type="ECO:0000256" key="8">
    <source>
        <dbReference type="ARBA" id="ARBA00024195"/>
    </source>
</evidence>
<dbReference type="AlphaFoldDB" id="A0A8U0WJQ2"/>
<dbReference type="SUPFAM" id="SSF50494">
    <property type="entry name" value="Trypsin-like serine proteases"/>
    <property type="match status" value="1"/>
</dbReference>
<dbReference type="GeneID" id="119634734"/>
<dbReference type="GO" id="GO:0006508">
    <property type="term" value="P:proteolysis"/>
    <property type="evidence" value="ECO:0007669"/>
    <property type="project" value="UniProtKB-KW"/>
</dbReference>
<dbReference type="PANTHER" id="PTHR24260">
    <property type="match status" value="1"/>
</dbReference>
<proteinExistence type="inferred from homology"/>
<dbReference type="PROSITE" id="PS50240">
    <property type="entry name" value="TRYPSIN_DOM"/>
    <property type="match status" value="1"/>
</dbReference>
<feature type="signal peptide" evidence="11">
    <location>
        <begin position="1"/>
        <end position="25"/>
    </location>
</feature>
<dbReference type="RefSeq" id="XP_037884997.1">
    <property type="nucleotide sequence ID" value="XM_038029069.1"/>
</dbReference>
<dbReference type="InterPro" id="IPR043504">
    <property type="entry name" value="Peptidase_S1_PA_chymotrypsin"/>
</dbReference>
<comment type="domain">
    <text evidence="11">The clip domain consists of 35-55 residues which are 'knitted' together usually by 3 conserved disulfide bonds forming a clip-like compact structure.</text>
</comment>
<evidence type="ECO:0000256" key="7">
    <source>
        <dbReference type="ARBA" id="ARBA00023157"/>
    </source>
</evidence>
<evidence type="ECO:0000256" key="1">
    <source>
        <dbReference type="ARBA" id="ARBA00022670"/>
    </source>
</evidence>
<accession>A0A8U0WJQ2</accession>
<keyword evidence="3 10" id="KW-0378">Hydrolase</keyword>
<dbReference type="PANTHER" id="PTHR24260:SF145">
    <property type="entry name" value="FI17609P1-RELATED"/>
    <property type="match status" value="1"/>
</dbReference>
<dbReference type="GO" id="GO:0004252">
    <property type="term" value="F:serine-type endopeptidase activity"/>
    <property type="evidence" value="ECO:0007669"/>
    <property type="project" value="UniProtKB-UniRule"/>
</dbReference>
<keyword evidence="6" id="KW-0865">Zymogen</keyword>
<evidence type="ECO:0000256" key="6">
    <source>
        <dbReference type="ARBA" id="ARBA00023145"/>
    </source>
</evidence>
<dbReference type="PROSITE" id="PS00134">
    <property type="entry name" value="TRYPSIN_HIS"/>
    <property type="match status" value="1"/>
</dbReference>
<dbReference type="Pfam" id="PF00089">
    <property type="entry name" value="Trypsin"/>
    <property type="match status" value="1"/>
</dbReference>
<keyword evidence="4 10" id="KW-0720">Serine protease</keyword>
<evidence type="ECO:0000256" key="4">
    <source>
        <dbReference type="ARBA" id="ARBA00022825"/>
    </source>
</evidence>
<evidence type="ECO:0000256" key="2">
    <source>
        <dbReference type="ARBA" id="ARBA00022729"/>
    </source>
</evidence>
<dbReference type="GO" id="GO:0005576">
    <property type="term" value="C:extracellular region"/>
    <property type="evidence" value="ECO:0007669"/>
    <property type="project" value="UniProtKB-SubCell"/>
</dbReference>
<reference evidence="14 15" key="1">
    <citation type="submission" date="2025-04" db="UniProtKB">
        <authorList>
            <consortium name="RefSeq"/>
        </authorList>
    </citation>
    <scope>IDENTIFICATION</scope>
    <source>
        <tissue evidence="14 15">Whole body pupa</tissue>
    </source>
</reference>
<dbReference type="InterPro" id="IPR001254">
    <property type="entry name" value="Trypsin_dom"/>
</dbReference>
<dbReference type="EC" id="3.4.21.-" evidence="10"/>
<protein>
    <recommendedName>
        <fullName evidence="11">CLIP domain-containing serine protease</fullName>
        <ecNumber evidence="10">3.4.21.-</ecNumber>
    </recommendedName>
</protein>
<keyword evidence="11" id="KW-0964">Secreted</keyword>
<dbReference type="InterPro" id="IPR022700">
    <property type="entry name" value="CLIP"/>
</dbReference>
<dbReference type="PROSITE" id="PS00135">
    <property type="entry name" value="TRYPSIN_SER"/>
    <property type="match status" value="1"/>
</dbReference>
<keyword evidence="14 15" id="KW-0413">Isomerase</keyword>
<evidence type="ECO:0000256" key="11">
    <source>
        <dbReference type="RuleBase" id="RU366078"/>
    </source>
</evidence>
<dbReference type="InterPro" id="IPR038565">
    <property type="entry name" value="CLIP_sf"/>
</dbReference>
<comment type="function">
    <text evidence="9">Protein with lectin and protease activity involved in the establishment of trypanosome infections in tsetse flies. Binds D-glucosamine and agglutinates bloodstream-form trypanosomes and rabbit red blood cells. Capable of inducing transformation of bloodstream-form trypanosomes into procyclic (midgut) forms in vitro.</text>
</comment>
<feature type="domain" description="Peptidase S1" evidence="12">
    <location>
        <begin position="202"/>
        <end position="436"/>
    </location>
</feature>
<evidence type="ECO:0000313" key="13">
    <source>
        <dbReference type="Proteomes" id="UP000092443"/>
    </source>
</evidence>
<dbReference type="Gene3D" id="3.30.1640.30">
    <property type="match status" value="1"/>
</dbReference>
<keyword evidence="5" id="KW-0106">Calcium</keyword>
<keyword evidence="1 10" id="KW-0645">Protease</keyword>
<gene>
    <name evidence="14 15" type="primary">LOC119634734</name>
</gene>
<dbReference type="FunFam" id="2.40.10.10:FF:000068">
    <property type="entry name" value="transmembrane protease serine 2"/>
    <property type="match status" value="1"/>
</dbReference>
<comment type="subcellular location">
    <subcellularLocation>
        <location evidence="11">Secreted</location>
    </subcellularLocation>
</comment>
<keyword evidence="13" id="KW-1185">Reference proteome</keyword>
<evidence type="ECO:0000313" key="15">
    <source>
        <dbReference type="RefSeq" id="XP_037884999.1"/>
    </source>
</evidence>
<dbReference type="PRINTS" id="PR00722">
    <property type="entry name" value="CHYMOTRYPSIN"/>
</dbReference>
<evidence type="ECO:0000256" key="10">
    <source>
        <dbReference type="RuleBase" id="RU363034"/>
    </source>
</evidence>
<dbReference type="InterPro" id="IPR018114">
    <property type="entry name" value="TRYPSIN_HIS"/>
</dbReference>
<dbReference type="Pfam" id="PF12032">
    <property type="entry name" value="CLIP"/>
    <property type="match status" value="1"/>
</dbReference>
<dbReference type="InterPro" id="IPR051333">
    <property type="entry name" value="CLIP_Serine_Protease"/>
</dbReference>
<sequence>MLIGGQHLVYLVCCMFATVFDSSKAIGLTSLIASCHCVQLKYCEYLSNLIASTSNYTKINTIIKGSICQLNGEEVYVCCPKDQVHKNNARKKIKLNYMDEKTGRNCPPTFGDEYDYEAYLRAQEINVPCGERGNCDGKSSQESNENPVLILLLLHLHSYHKKAIDTSQGHGDLPIPPKHNKHLAPENGCGLLPTARDENSLYPWIVKLAYLNITSRTIRYRCMGTIVSDEHVLTAAHCVENLVDDLRLIYVRVGNETSYTDVRIVETLIHPNYNEPLFNNDVALLKLSKPHDVNESFKKICLPQSDIQSLAGNIGLVVGWRDSNRNASGLTGTNMRYISLSIMNNTECAIRYAQYSENFEDSIVITPTEFCSQSRTMNDVCEGDSGGPFMSINSFNRCTLVGIVAFGPSTNCGQSNLPGVYMRISSYTEWITSNIKITRSKS</sequence>
<evidence type="ECO:0000313" key="14">
    <source>
        <dbReference type="RefSeq" id="XP_037884997.1"/>
    </source>
</evidence>
<dbReference type="InterPro" id="IPR009003">
    <property type="entry name" value="Peptidase_S1_PA"/>
</dbReference>
<dbReference type="RefSeq" id="XP_037884999.1">
    <property type="nucleotide sequence ID" value="XM_038029071.1"/>
</dbReference>
<dbReference type="Gene3D" id="2.40.10.10">
    <property type="entry name" value="Trypsin-like serine proteases"/>
    <property type="match status" value="1"/>
</dbReference>
<organism evidence="13 15">
    <name type="scientific">Glossina fuscipes</name>
    <dbReference type="NCBI Taxonomy" id="7396"/>
    <lineage>
        <taxon>Eukaryota</taxon>
        <taxon>Metazoa</taxon>
        <taxon>Ecdysozoa</taxon>
        <taxon>Arthropoda</taxon>
        <taxon>Hexapoda</taxon>
        <taxon>Insecta</taxon>
        <taxon>Pterygota</taxon>
        <taxon>Neoptera</taxon>
        <taxon>Endopterygota</taxon>
        <taxon>Diptera</taxon>
        <taxon>Brachycera</taxon>
        <taxon>Muscomorpha</taxon>
        <taxon>Hippoboscoidea</taxon>
        <taxon>Glossinidae</taxon>
        <taxon>Glossina</taxon>
    </lineage>
</organism>
<evidence type="ECO:0000256" key="3">
    <source>
        <dbReference type="ARBA" id="ARBA00022801"/>
    </source>
</evidence>